<feature type="transmembrane region" description="Helical" evidence="13">
    <location>
        <begin position="355"/>
        <end position="377"/>
    </location>
</feature>
<feature type="transmembrane region" description="Helical" evidence="13">
    <location>
        <begin position="389"/>
        <end position="406"/>
    </location>
</feature>
<evidence type="ECO:0000256" key="8">
    <source>
        <dbReference type="ARBA" id="ARBA00022692"/>
    </source>
</evidence>
<dbReference type="InterPro" id="IPR002528">
    <property type="entry name" value="MATE_fam"/>
</dbReference>
<evidence type="ECO:0000256" key="2">
    <source>
        <dbReference type="ARBA" id="ARBA00004651"/>
    </source>
</evidence>
<gene>
    <name evidence="14" type="ORF">HHT355_1561</name>
</gene>
<feature type="transmembrane region" description="Helical" evidence="13">
    <location>
        <begin position="418"/>
        <end position="439"/>
    </location>
</feature>
<evidence type="ECO:0000256" key="11">
    <source>
        <dbReference type="ARBA" id="ARBA00023136"/>
    </source>
</evidence>
<evidence type="ECO:0000256" key="3">
    <source>
        <dbReference type="ARBA" id="ARBA00010199"/>
    </source>
</evidence>
<protein>
    <recommendedName>
        <fullName evidence="4">Probable multidrug resistance protein NorM</fullName>
    </recommendedName>
    <alternativeName>
        <fullName evidence="12">Multidrug-efflux transporter</fullName>
    </alternativeName>
</protein>
<feature type="transmembrane region" description="Helical" evidence="13">
    <location>
        <begin position="55"/>
        <end position="84"/>
    </location>
</feature>
<dbReference type="InterPro" id="IPR050222">
    <property type="entry name" value="MATE_MdtK"/>
</dbReference>
<comment type="similarity">
    <text evidence="3">Belongs to the multi antimicrobial extrusion (MATE) (TC 2.A.66.1) family.</text>
</comment>
<feature type="transmembrane region" description="Helical" evidence="13">
    <location>
        <begin position="320"/>
        <end position="343"/>
    </location>
</feature>
<dbReference type="GO" id="GO:0042910">
    <property type="term" value="F:xenobiotic transmembrane transporter activity"/>
    <property type="evidence" value="ECO:0007669"/>
    <property type="project" value="InterPro"/>
</dbReference>
<keyword evidence="11 13" id="KW-0472">Membrane</keyword>
<keyword evidence="5" id="KW-0813">Transport</keyword>
<feature type="transmembrane region" description="Helical" evidence="13">
    <location>
        <begin position="17"/>
        <end position="35"/>
    </location>
</feature>
<evidence type="ECO:0000256" key="9">
    <source>
        <dbReference type="ARBA" id="ARBA00022989"/>
    </source>
</evidence>
<dbReference type="NCBIfam" id="TIGR00797">
    <property type="entry name" value="matE"/>
    <property type="match status" value="1"/>
</dbReference>
<keyword evidence="7" id="KW-1003">Cell membrane</keyword>
<organism evidence="14 15">
    <name type="scientific">Herbinix hemicellulosilytica</name>
    <dbReference type="NCBI Taxonomy" id="1564487"/>
    <lineage>
        <taxon>Bacteria</taxon>
        <taxon>Bacillati</taxon>
        <taxon>Bacillota</taxon>
        <taxon>Clostridia</taxon>
        <taxon>Lachnospirales</taxon>
        <taxon>Lachnospiraceae</taxon>
        <taxon>Herbinix</taxon>
    </lineage>
</organism>
<proteinExistence type="inferred from homology"/>
<name>A0A0H5SGY0_HERHM</name>
<evidence type="ECO:0000256" key="1">
    <source>
        <dbReference type="ARBA" id="ARBA00003408"/>
    </source>
</evidence>
<evidence type="ECO:0000256" key="12">
    <source>
        <dbReference type="ARBA" id="ARBA00031636"/>
    </source>
</evidence>
<dbReference type="RefSeq" id="WP_242967606.1">
    <property type="nucleotide sequence ID" value="NZ_CVTD020000016.1"/>
</dbReference>
<dbReference type="GO" id="GO:0015297">
    <property type="term" value="F:antiporter activity"/>
    <property type="evidence" value="ECO:0007669"/>
    <property type="project" value="UniProtKB-KW"/>
</dbReference>
<keyword evidence="15" id="KW-1185">Reference proteome</keyword>
<dbReference type="CDD" id="cd13138">
    <property type="entry name" value="MATE_yoeA_like"/>
    <property type="match status" value="1"/>
</dbReference>
<dbReference type="InterPro" id="IPR048279">
    <property type="entry name" value="MdtK-like"/>
</dbReference>
<evidence type="ECO:0000313" key="14">
    <source>
        <dbReference type="EMBL" id="CRZ34762.1"/>
    </source>
</evidence>
<dbReference type="PIRSF" id="PIRSF006603">
    <property type="entry name" value="DinF"/>
    <property type="match status" value="1"/>
</dbReference>
<reference evidence="14 15" key="1">
    <citation type="submission" date="2015-06" db="EMBL/GenBank/DDBJ databases">
        <authorList>
            <person name="Wibberg Daniel"/>
        </authorList>
    </citation>
    <scope>NUCLEOTIDE SEQUENCE [LARGE SCALE GENOMIC DNA]</scope>
    <source>
        <strain evidence="14 15">T3/55T</strain>
    </source>
</reference>
<dbReference type="AlphaFoldDB" id="A0A0H5SGY0"/>
<dbReference type="EMBL" id="CVTD020000016">
    <property type="protein sequence ID" value="CRZ34762.1"/>
    <property type="molecule type" value="Genomic_DNA"/>
</dbReference>
<dbReference type="GO" id="GO:0005886">
    <property type="term" value="C:plasma membrane"/>
    <property type="evidence" value="ECO:0007669"/>
    <property type="project" value="UniProtKB-SubCell"/>
</dbReference>
<sequence>MSRTLVRDMTKDRPLKLLLAFTGPMLIGNIFQQFYNMVDSIVVGKFVNKDALAAIGATGSSIFLIFGLTFGLSAGISIVISQYFGAGDYDNVRKSFATAIYVVFLASVIMGIAGFFVCRPLLELLDTHPDIIDQSELYMKLSLLGILGIAGYNGMSAVLRALGDTITPLVFLIVASVLNVILDLIFVIAFHWNVAGVAIATIISQYVSAIGCIIYALIKIKFLRIPIKELKPDRDIFIKCIRFGIPVALQNSFVSVSMLALQSVINSFNETVITAAYTVVNRIEQLVMQPFMSLGAAVAAFTGQNIGAKKLDRVKKGMKSATVIAIIFSLVMLPVMYFCGQYIMMLFTKKDEFDVVLYGVEGIRITCMFYSFLGMIFVTRNFLSGAGDIRIPMIMGLIEVVCRVIFSKYLSVTIGYRGIFLATALTWFVTGIVGTVRVLSGRWKNKSVVG</sequence>
<evidence type="ECO:0000256" key="7">
    <source>
        <dbReference type="ARBA" id="ARBA00022475"/>
    </source>
</evidence>
<evidence type="ECO:0000256" key="13">
    <source>
        <dbReference type="SAM" id="Phobius"/>
    </source>
</evidence>
<dbReference type="PANTHER" id="PTHR43298:SF2">
    <property type="entry name" value="FMN_FAD EXPORTER YEEO-RELATED"/>
    <property type="match status" value="1"/>
</dbReference>
<evidence type="ECO:0000256" key="5">
    <source>
        <dbReference type="ARBA" id="ARBA00022448"/>
    </source>
</evidence>
<dbReference type="PANTHER" id="PTHR43298">
    <property type="entry name" value="MULTIDRUG RESISTANCE PROTEIN NORM-RELATED"/>
    <property type="match status" value="1"/>
</dbReference>
<evidence type="ECO:0000256" key="4">
    <source>
        <dbReference type="ARBA" id="ARBA00020268"/>
    </source>
</evidence>
<keyword evidence="8 13" id="KW-0812">Transmembrane</keyword>
<keyword evidence="6" id="KW-0050">Antiport</keyword>
<comment type="function">
    <text evidence="1">Multidrug efflux pump.</text>
</comment>
<dbReference type="GO" id="GO:0006811">
    <property type="term" value="P:monoatomic ion transport"/>
    <property type="evidence" value="ECO:0007669"/>
    <property type="project" value="UniProtKB-KW"/>
</dbReference>
<evidence type="ECO:0000256" key="10">
    <source>
        <dbReference type="ARBA" id="ARBA00023065"/>
    </source>
</evidence>
<comment type="subcellular location">
    <subcellularLocation>
        <location evidence="2">Cell membrane</location>
        <topology evidence="2">Multi-pass membrane protein</topology>
    </subcellularLocation>
</comment>
<keyword evidence="10" id="KW-0406">Ion transport</keyword>
<evidence type="ECO:0000313" key="15">
    <source>
        <dbReference type="Proteomes" id="UP000236497"/>
    </source>
</evidence>
<evidence type="ECO:0000256" key="6">
    <source>
        <dbReference type="ARBA" id="ARBA00022449"/>
    </source>
</evidence>
<feature type="transmembrane region" description="Helical" evidence="13">
    <location>
        <begin position="96"/>
        <end position="117"/>
    </location>
</feature>
<dbReference type="Pfam" id="PF01554">
    <property type="entry name" value="MatE"/>
    <property type="match status" value="2"/>
</dbReference>
<dbReference type="Proteomes" id="UP000236497">
    <property type="component" value="Unassembled WGS sequence"/>
</dbReference>
<feature type="transmembrane region" description="Helical" evidence="13">
    <location>
        <begin position="198"/>
        <end position="218"/>
    </location>
</feature>
<accession>A0A0H5SGY0</accession>
<keyword evidence="9 13" id="KW-1133">Transmembrane helix</keyword>
<feature type="transmembrane region" description="Helical" evidence="13">
    <location>
        <begin position="137"/>
        <end position="162"/>
    </location>
</feature>
<feature type="transmembrane region" description="Helical" evidence="13">
    <location>
        <begin position="169"/>
        <end position="192"/>
    </location>
</feature>